<evidence type="ECO:0000313" key="2">
    <source>
        <dbReference type="EMBL" id="KAK7019228.1"/>
    </source>
</evidence>
<protein>
    <recommendedName>
        <fullName evidence="4">BZIP domain-containing protein</fullName>
    </recommendedName>
</protein>
<feature type="compositionally biased region" description="Basic residues" evidence="1">
    <location>
        <begin position="213"/>
        <end position="226"/>
    </location>
</feature>
<feature type="region of interest" description="Disordered" evidence="1">
    <location>
        <begin position="84"/>
        <end position="266"/>
    </location>
</feature>
<name>A0AAW0AZZ9_9AGAR</name>
<dbReference type="EMBL" id="JAYKXP010000212">
    <property type="protein sequence ID" value="KAK7019228.1"/>
    <property type="molecule type" value="Genomic_DNA"/>
</dbReference>
<evidence type="ECO:0000313" key="3">
    <source>
        <dbReference type="Proteomes" id="UP001383192"/>
    </source>
</evidence>
<reference evidence="2 3" key="1">
    <citation type="submission" date="2024-01" db="EMBL/GenBank/DDBJ databases">
        <title>A draft genome for a cacao thread blight-causing isolate of Paramarasmius palmivorus.</title>
        <authorList>
            <person name="Baruah I.K."/>
            <person name="Bukari Y."/>
            <person name="Amoako-Attah I."/>
            <person name="Meinhardt L.W."/>
            <person name="Bailey B.A."/>
            <person name="Cohen S.P."/>
        </authorList>
    </citation>
    <scope>NUCLEOTIDE SEQUENCE [LARGE SCALE GENOMIC DNA]</scope>
    <source>
        <strain evidence="2 3">GH-12</strain>
    </source>
</reference>
<feature type="compositionally biased region" description="Basic and acidic residues" evidence="1">
    <location>
        <begin position="247"/>
        <end position="259"/>
    </location>
</feature>
<dbReference type="Proteomes" id="UP001383192">
    <property type="component" value="Unassembled WGS sequence"/>
</dbReference>
<evidence type="ECO:0000256" key="1">
    <source>
        <dbReference type="SAM" id="MobiDB-lite"/>
    </source>
</evidence>
<dbReference type="AlphaFoldDB" id="A0AAW0AZZ9"/>
<organism evidence="2 3">
    <name type="scientific">Paramarasmius palmivorus</name>
    <dbReference type="NCBI Taxonomy" id="297713"/>
    <lineage>
        <taxon>Eukaryota</taxon>
        <taxon>Fungi</taxon>
        <taxon>Dikarya</taxon>
        <taxon>Basidiomycota</taxon>
        <taxon>Agaricomycotina</taxon>
        <taxon>Agaricomycetes</taxon>
        <taxon>Agaricomycetidae</taxon>
        <taxon>Agaricales</taxon>
        <taxon>Marasmiineae</taxon>
        <taxon>Marasmiaceae</taxon>
        <taxon>Paramarasmius</taxon>
    </lineage>
</organism>
<gene>
    <name evidence="2" type="ORF">VNI00_018128</name>
</gene>
<evidence type="ECO:0008006" key="4">
    <source>
        <dbReference type="Google" id="ProtNLM"/>
    </source>
</evidence>
<accession>A0AAW0AZZ9</accession>
<feature type="compositionally biased region" description="Polar residues" evidence="1">
    <location>
        <begin position="145"/>
        <end position="156"/>
    </location>
</feature>
<feature type="compositionally biased region" description="Basic and acidic residues" evidence="1">
    <location>
        <begin position="202"/>
        <end position="212"/>
    </location>
</feature>
<sequence>MSETSSDLDEFIQRVLDDADLEDIHLGDGSPHTAPTKAFLASDYYASDAESDLDNFARSVVVHPSPDSPSPPPRVVYMAGKQRRGVSNASFQRRKASPAQRCGVKGVKEDGAWGDTSPKASSNTIREPIIGHHPQSFRSPGQCDSRPSTQAVSTSRPLRPLIMPCIIQNPRPVNRNVSHSDKKTHSSVADTSRPTRYGSPSKETKPNDDAGERRRKRDRERKRRARQQNPELYRARQRLYSARWRKGKEVQLAKAEKERRLRRKMA</sequence>
<comment type="caution">
    <text evidence="2">The sequence shown here is derived from an EMBL/GenBank/DDBJ whole genome shotgun (WGS) entry which is preliminary data.</text>
</comment>
<keyword evidence="3" id="KW-1185">Reference proteome</keyword>
<proteinExistence type="predicted"/>